<organism evidence="2 3">
    <name type="scientific">Corallococcus terminator</name>
    <dbReference type="NCBI Taxonomy" id="2316733"/>
    <lineage>
        <taxon>Bacteria</taxon>
        <taxon>Pseudomonadati</taxon>
        <taxon>Myxococcota</taxon>
        <taxon>Myxococcia</taxon>
        <taxon>Myxococcales</taxon>
        <taxon>Cystobacterineae</taxon>
        <taxon>Myxococcaceae</taxon>
        <taxon>Corallococcus</taxon>
    </lineage>
</organism>
<dbReference type="AlphaFoldDB" id="A0A3A8JQ07"/>
<dbReference type="Gene3D" id="3.30.70.100">
    <property type="match status" value="1"/>
</dbReference>
<dbReference type="InterPro" id="IPR009799">
    <property type="entry name" value="EthD_dom"/>
</dbReference>
<keyword evidence="3" id="KW-1185">Reference proteome</keyword>
<dbReference type="Pfam" id="PF07110">
    <property type="entry name" value="EthD"/>
    <property type="match status" value="1"/>
</dbReference>
<evidence type="ECO:0000313" key="2">
    <source>
        <dbReference type="EMBL" id="RKG93860.1"/>
    </source>
</evidence>
<dbReference type="InterPro" id="IPR011008">
    <property type="entry name" value="Dimeric_a/b-barrel"/>
</dbReference>
<sequence>MLKVLAFLTKKQGLETQAFIEYYEKNHVRLVCGLAPPPIVYKRNFLVRGDALNMEDSSIDFDVVTELVFPDREAFHAWGALLFAPSNGDAIARDEEKFLERSRTRAYVVEEHVTTSG</sequence>
<name>A0A3A8JQ07_9BACT</name>
<dbReference type="SUPFAM" id="SSF54909">
    <property type="entry name" value="Dimeric alpha+beta barrel"/>
    <property type="match status" value="1"/>
</dbReference>
<reference evidence="3" key="1">
    <citation type="submission" date="2018-09" db="EMBL/GenBank/DDBJ databases">
        <authorList>
            <person name="Livingstone P.G."/>
            <person name="Whitworth D.E."/>
        </authorList>
    </citation>
    <scope>NUCLEOTIDE SEQUENCE [LARGE SCALE GENOMIC DNA]</scope>
    <source>
        <strain evidence="3">CA054A</strain>
    </source>
</reference>
<dbReference type="OrthoDB" id="5512215at2"/>
<dbReference type="EMBL" id="RAVZ01000003">
    <property type="protein sequence ID" value="RKG93860.1"/>
    <property type="molecule type" value="Genomic_DNA"/>
</dbReference>
<evidence type="ECO:0000259" key="1">
    <source>
        <dbReference type="Pfam" id="PF07110"/>
    </source>
</evidence>
<dbReference type="GO" id="GO:0016491">
    <property type="term" value="F:oxidoreductase activity"/>
    <property type="evidence" value="ECO:0007669"/>
    <property type="project" value="InterPro"/>
</dbReference>
<gene>
    <name evidence="2" type="ORF">D7V88_00800</name>
</gene>
<feature type="domain" description="EthD" evidence="1">
    <location>
        <begin position="11"/>
        <end position="101"/>
    </location>
</feature>
<protein>
    <submittedName>
        <fullName evidence="2">Ethyl tert-butyl ether degradation protein EthD</fullName>
    </submittedName>
</protein>
<dbReference type="Proteomes" id="UP000268094">
    <property type="component" value="Unassembled WGS sequence"/>
</dbReference>
<dbReference type="RefSeq" id="WP_120538656.1">
    <property type="nucleotide sequence ID" value="NZ_RAVZ01000003.1"/>
</dbReference>
<proteinExistence type="predicted"/>
<comment type="caution">
    <text evidence="2">The sequence shown here is derived from an EMBL/GenBank/DDBJ whole genome shotgun (WGS) entry which is preliminary data.</text>
</comment>
<evidence type="ECO:0000313" key="3">
    <source>
        <dbReference type="Proteomes" id="UP000268094"/>
    </source>
</evidence>
<accession>A0A3A8JQ07</accession>